<dbReference type="CDD" id="cd04688">
    <property type="entry name" value="NUDIX_Hydrolase"/>
    <property type="match status" value="1"/>
</dbReference>
<dbReference type="InterPro" id="IPR000086">
    <property type="entry name" value="NUDIX_hydrolase_dom"/>
</dbReference>
<dbReference type="GO" id="GO:0016787">
    <property type="term" value="F:hydrolase activity"/>
    <property type="evidence" value="ECO:0007669"/>
    <property type="project" value="UniProtKB-KW"/>
</dbReference>
<dbReference type="Proteomes" id="UP000186914">
    <property type="component" value="Unassembled WGS sequence"/>
</dbReference>
<protein>
    <submittedName>
        <fullName evidence="4">ADP-ribose pyrophosphatase YjhB, NUDIX family</fullName>
    </submittedName>
</protein>
<keyword evidence="2" id="KW-0378">Hydrolase</keyword>
<evidence type="ECO:0000259" key="3">
    <source>
        <dbReference type="PROSITE" id="PS51462"/>
    </source>
</evidence>
<evidence type="ECO:0000313" key="4">
    <source>
        <dbReference type="EMBL" id="SIR21052.1"/>
    </source>
</evidence>
<dbReference type="InterPro" id="IPR015797">
    <property type="entry name" value="NUDIX_hydrolase-like_dom_sf"/>
</dbReference>
<dbReference type="EMBL" id="FTNO01000001">
    <property type="protein sequence ID" value="SIR21052.1"/>
    <property type="molecule type" value="Genomic_DNA"/>
</dbReference>
<gene>
    <name evidence="4" type="ORF">SAMN05421858_1839</name>
</gene>
<name>A0A1N6Z2E1_9EURY</name>
<dbReference type="AlphaFoldDB" id="A0A1N6Z2E1"/>
<sequence>MHNNHIRVSARGLVWRDDELLVAQDTKPTEEEPFYYPLGGGVEFGEHSENALRREFGEELGVTLKNVTYRETYEGLFTFDGNPAHELWRVYEAEIVESWPYERDEFSGYEAEFNEEIECFWKRPAEFSEEKVTFYPEQLVSDL</sequence>
<evidence type="ECO:0000256" key="2">
    <source>
        <dbReference type="ARBA" id="ARBA00022801"/>
    </source>
</evidence>
<dbReference type="SUPFAM" id="SSF55811">
    <property type="entry name" value="Nudix"/>
    <property type="match status" value="1"/>
</dbReference>
<dbReference type="PROSITE" id="PS00893">
    <property type="entry name" value="NUDIX_BOX"/>
    <property type="match status" value="1"/>
</dbReference>
<keyword evidence="5" id="KW-1185">Reference proteome</keyword>
<evidence type="ECO:0000313" key="5">
    <source>
        <dbReference type="Proteomes" id="UP000186914"/>
    </source>
</evidence>
<dbReference type="PANTHER" id="PTHR43046">
    <property type="entry name" value="GDP-MANNOSE MANNOSYL HYDROLASE"/>
    <property type="match status" value="1"/>
</dbReference>
<organism evidence="4 5">
    <name type="scientific">Haladaptatus litoreus</name>
    <dbReference type="NCBI Taxonomy" id="553468"/>
    <lineage>
        <taxon>Archaea</taxon>
        <taxon>Methanobacteriati</taxon>
        <taxon>Methanobacteriota</taxon>
        <taxon>Stenosarchaea group</taxon>
        <taxon>Halobacteria</taxon>
        <taxon>Halobacteriales</taxon>
        <taxon>Haladaptataceae</taxon>
        <taxon>Haladaptatus</taxon>
    </lineage>
</organism>
<dbReference type="OrthoDB" id="211338at2157"/>
<reference evidence="5" key="1">
    <citation type="submission" date="2017-01" db="EMBL/GenBank/DDBJ databases">
        <authorList>
            <person name="Varghese N."/>
            <person name="Submissions S."/>
        </authorList>
    </citation>
    <scope>NUCLEOTIDE SEQUENCE [LARGE SCALE GENOMIC DNA]</scope>
    <source>
        <strain evidence="5">CGMCC 1.7737</strain>
    </source>
</reference>
<dbReference type="PROSITE" id="PS51462">
    <property type="entry name" value="NUDIX"/>
    <property type="match status" value="1"/>
</dbReference>
<dbReference type="RefSeq" id="WP_076429784.1">
    <property type="nucleotide sequence ID" value="NZ_FTNO01000001.1"/>
</dbReference>
<dbReference type="Pfam" id="PF00293">
    <property type="entry name" value="NUDIX"/>
    <property type="match status" value="1"/>
</dbReference>
<evidence type="ECO:0000256" key="1">
    <source>
        <dbReference type="ARBA" id="ARBA00001946"/>
    </source>
</evidence>
<comment type="cofactor">
    <cofactor evidence="1">
        <name>Mg(2+)</name>
        <dbReference type="ChEBI" id="CHEBI:18420"/>
    </cofactor>
</comment>
<dbReference type="PANTHER" id="PTHR43046:SF14">
    <property type="entry name" value="MUTT_NUDIX FAMILY PROTEIN"/>
    <property type="match status" value="1"/>
</dbReference>
<accession>A0A1N6Z2E1</accession>
<proteinExistence type="predicted"/>
<feature type="domain" description="Nudix hydrolase" evidence="3">
    <location>
        <begin position="5"/>
        <end position="143"/>
    </location>
</feature>
<dbReference type="Gene3D" id="3.90.79.10">
    <property type="entry name" value="Nucleoside Triphosphate Pyrophosphohydrolase"/>
    <property type="match status" value="1"/>
</dbReference>
<dbReference type="InterPro" id="IPR020084">
    <property type="entry name" value="NUDIX_hydrolase_CS"/>
</dbReference>